<evidence type="ECO:0000313" key="2">
    <source>
        <dbReference type="Proteomes" id="UP000018849"/>
    </source>
</evidence>
<reference evidence="1 2" key="1">
    <citation type="journal article" date="2013" name="PLoS Pathog.">
        <title>Genomic analysis of the Kiwifruit pathogen Pseudomonas syringae pv. actinidiae provides insight into the origins of an emergent plant disease.</title>
        <authorList>
            <person name="McCann H.C."/>
            <person name="Rikkerink E.H."/>
            <person name="Bertels F."/>
            <person name="Fiers M."/>
            <person name="Lu A."/>
            <person name="Rees-George J."/>
            <person name="Andersen M.T."/>
            <person name="Gleave A.P."/>
            <person name="Haubold B."/>
            <person name="Wohlers M.W."/>
            <person name="Guttman D.S."/>
            <person name="Wang P.W."/>
            <person name="Straub C."/>
            <person name="Vanneste J.L."/>
            <person name="Rainey P.B."/>
            <person name="Templeton M.D."/>
        </authorList>
    </citation>
    <scope>NUCLEOTIDE SEQUENCE [LARGE SCALE GENOMIC DNA]</scope>
    <source>
        <strain evidence="1 2">ICMP 19096</strain>
    </source>
</reference>
<comment type="caution">
    <text evidence="1">The sequence shown here is derived from an EMBL/GenBank/DDBJ whole genome shotgun (WGS) entry which is preliminary data.</text>
</comment>
<dbReference type="Proteomes" id="UP000018849">
    <property type="component" value="Unassembled WGS sequence"/>
</dbReference>
<sequence>MSLRGDGGKDFSAIIEGYRKKAL</sequence>
<proteinExistence type="predicted"/>
<organism evidence="1 2">
    <name type="scientific">Pseudomonas syringae pv. actinidiae ICMP 19096</name>
    <dbReference type="NCBI Taxonomy" id="1194405"/>
    <lineage>
        <taxon>Bacteria</taxon>
        <taxon>Pseudomonadati</taxon>
        <taxon>Pseudomonadota</taxon>
        <taxon>Gammaproteobacteria</taxon>
        <taxon>Pseudomonadales</taxon>
        <taxon>Pseudomonadaceae</taxon>
        <taxon>Pseudomonas</taxon>
        <taxon>Pseudomonas syringae</taxon>
    </lineage>
</organism>
<dbReference type="EMBL" id="AOKF01003624">
    <property type="protein sequence ID" value="EPN33780.1"/>
    <property type="molecule type" value="Genomic_DNA"/>
</dbReference>
<evidence type="ECO:0000313" key="1">
    <source>
        <dbReference type="EMBL" id="EPN33780.1"/>
    </source>
</evidence>
<accession>A0A656JKI9</accession>
<dbReference type="AlphaFoldDB" id="A0A656JKI9"/>
<protein>
    <submittedName>
        <fullName evidence="1">3-hydroxyisobutyrate dehydrogenase</fullName>
    </submittedName>
</protein>
<gene>
    <name evidence="1" type="ORF">A245_42990</name>
</gene>
<name>A0A656JKI9_PSESF</name>